<dbReference type="Pfam" id="PF00072">
    <property type="entry name" value="Response_reg"/>
    <property type="match status" value="1"/>
</dbReference>
<feature type="modified residue" description="4-aspartylphosphate" evidence="1">
    <location>
        <position position="55"/>
    </location>
</feature>
<dbReference type="OrthoDB" id="2168082at2"/>
<reference evidence="4 5" key="1">
    <citation type="journal article" date="2011" name="Stand. Genomic Sci.">
        <title>Complete genome sequence of the gliding freshwater bacterium Fluviicola taffensis type strain (RW262).</title>
        <authorList>
            <person name="Woyke T."/>
            <person name="Chertkov O."/>
            <person name="Lapidus A."/>
            <person name="Nolan M."/>
            <person name="Lucas S."/>
            <person name="Del Rio T.G."/>
            <person name="Tice H."/>
            <person name="Cheng J.F."/>
            <person name="Tapia R."/>
            <person name="Han C."/>
            <person name="Goodwin L."/>
            <person name="Pitluck S."/>
            <person name="Liolios K."/>
            <person name="Pagani I."/>
            <person name="Ivanova N."/>
            <person name="Huntemann M."/>
            <person name="Mavromatis K."/>
            <person name="Mikhailova N."/>
            <person name="Pati A."/>
            <person name="Chen A."/>
            <person name="Palaniappan K."/>
            <person name="Land M."/>
            <person name="Hauser L."/>
            <person name="Brambilla E.M."/>
            <person name="Rohde M."/>
            <person name="Mwirichia R."/>
            <person name="Sikorski J."/>
            <person name="Tindall B.J."/>
            <person name="Goker M."/>
            <person name="Bristow J."/>
            <person name="Eisen J.A."/>
            <person name="Markowitz V."/>
            <person name="Hugenholtz P."/>
            <person name="Klenk H.P."/>
            <person name="Kyrpides N.C."/>
        </authorList>
    </citation>
    <scope>NUCLEOTIDE SEQUENCE [LARGE SCALE GENOMIC DNA]</scope>
    <source>
        <strain evidence="5">DSM 16823 / RW262 / RW262</strain>
    </source>
</reference>
<proteinExistence type="predicted"/>
<dbReference type="RefSeq" id="WP_013685607.1">
    <property type="nucleotide sequence ID" value="NC_015321.1"/>
</dbReference>
<dbReference type="KEGG" id="fte:Fluta_0833"/>
<dbReference type="InterPro" id="IPR001789">
    <property type="entry name" value="Sig_transdc_resp-reg_receiver"/>
</dbReference>
<feature type="domain" description="Response regulatory" evidence="2">
    <location>
        <begin position="4"/>
        <end position="115"/>
    </location>
</feature>
<evidence type="ECO:0000313" key="4">
    <source>
        <dbReference type="EMBL" id="AEA42835.1"/>
    </source>
</evidence>
<organism evidence="4 5">
    <name type="scientific">Fluviicola taffensis (strain DSM 16823 / NCIMB 13979 / RW262)</name>
    <dbReference type="NCBI Taxonomy" id="755732"/>
    <lineage>
        <taxon>Bacteria</taxon>
        <taxon>Pseudomonadati</taxon>
        <taxon>Bacteroidota</taxon>
        <taxon>Flavobacteriia</taxon>
        <taxon>Flavobacteriales</taxon>
        <taxon>Crocinitomicaceae</taxon>
        <taxon>Fluviicola</taxon>
    </lineage>
</organism>
<reference evidence="5" key="2">
    <citation type="submission" date="2011-02" db="EMBL/GenBank/DDBJ databases">
        <title>The complete genome of Fluviicola taffensis DSM 16823.</title>
        <authorList>
            <consortium name="US DOE Joint Genome Institute (JGI-PGF)"/>
            <person name="Lucas S."/>
            <person name="Copeland A."/>
            <person name="Lapidus A."/>
            <person name="Bruce D."/>
            <person name="Goodwin L."/>
            <person name="Pitluck S."/>
            <person name="Kyrpides N."/>
            <person name="Mavromatis K."/>
            <person name="Ivanova N."/>
            <person name="Mikhailova N."/>
            <person name="Pagani I."/>
            <person name="Chertkov O."/>
            <person name="Detter J.C."/>
            <person name="Han C."/>
            <person name="Tapia R."/>
            <person name="Land M."/>
            <person name="Hauser L."/>
            <person name="Markowitz V."/>
            <person name="Cheng J.-F."/>
            <person name="Hugenholtz P."/>
            <person name="Woyke T."/>
            <person name="Wu D."/>
            <person name="Tindall B."/>
            <person name="Pomrenke H.G."/>
            <person name="Brambilla E."/>
            <person name="Klenk H.-P."/>
            <person name="Eisen J.A."/>
        </authorList>
    </citation>
    <scope>NUCLEOTIDE SEQUENCE [LARGE SCALE GENOMIC DNA]</scope>
    <source>
        <strain evidence="5">DSM 16823 / RW262 / RW262</strain>
    </source>
</reference>
<dbReference type="PANTHER" id="PTHR37299">
    <property type="entry name" value="TRANSCRIPTIONAL REGULATOR-RELATED"/>
    <property type="match status" value="1"/>
</dbReference>
<dbReference type="HOGENOM" id="CLU_000445_14_1_10"/>
<dbReference type="EMBL" id="CP002542">
    <property type="protein sequence ID" value="AEA42835.1"/>
    <property type="molecule type" value="Genomic_DNA"/>
</dbReference>
<accession>F2IIX8</accession>
<dbReference type="PROSITE" id="PS50930">
    <property type="entry name" value="HTH_LYTTR"/>
    <property type="match status" value="1"/>
</dbReference>
<dbReference type="InterPro" id="IPR011006">
    <property type="entry name" value="CheY-like_superfamily"/>
</dbReference>
<evidence type="ECO:0000256" key="1">
    <source>
        <dbReference type="PROSITE-ProRule" id="PRU00169"/>
    </source>
</evidence>
<dbReference type="InterPro" id="IPR007492">
    <property type="entry name" value="LytTR_DNA-bd_dom"/>
</dbReference>
<gene>
    <name evidence="4" type="ordered locus">Fluta_0833</name>
</gene>
<keyword evidence="5" id="KW-1185">Reference proteome</keyword>
<sequence length="225" mass="25984">MKYKCLIVDDEAPAHLVLQAHIGRTEQLEIIGDVYDGQEALEFLRNNQVDVLFLDIEMPRLTGLELLECMPYSPSVILTTAYSNFGFEAYQNGVVDYLLKPISYPRFLKAINKIIDRPLPRKEADFYPEIEVKHEGILRTIQTQNILYIEAVGNYIRLYLATEKPLLITQTMKYILSVLPPPYFIRIHKSYIVKRETITEFKKTEVLLSNGTVLPVGRKYSVLLE</sequence>
<name>F2IIX8_FLUTR</name>
<dbReference type="SMART" id="SM00850">
    <property type="entry name" value="LytTR"/>
    <property type="match status" value="1"/>
</dbReference>
<evidence type="ECO:0000313" key="5">
    <source>
        <dbReference type="Proteomes" id="UP000007463"/>
    </source>
</evidence>
<dbReference type="Proteomes" id="UP000007463">
    <property type="component" value="Chromosome"/>
</dbReference>
<dbReference type="Gene3D" id="3.40.50.2300">
    <property type="match status" value="1"/>
</dbReference>
<dbReference type="Pfam" id="PF04397">
    <property type="entry name" value="LytTR"/>
    <property type="match status" value="1"/>
</dbReference>
<keyword evidence="1" id="KW-0597">Phosphoprotein</keyword>
<dbReference type="PANTHER" id="PTHR37299:SF1">
    <property type="entry name" value="STAGE 0 SPORULATION PROTEIN A HOMOLOG"/>
    <property type="match status" value="1"/>
</dbReference>
<dbReference type="SUPFAM" id="SSF52172">
    <property type="entry name" value="CheY-like"/>
    <property type="match status" value="1"/>
</dbReference>
<dbReference type="AlphaFoldDB" id="F2IIX8"/>
<dbReference type="PROSITE" id="PS50110">
    <property type="entry name" value="RESPONSE_REGULATORY"/>
    <property type="match status" value="1"/>
</dbReference>
<dbReference type="SMART" id="SM00448">
    <property type="entry name" value="REC"/>
    <property type="match status" value="1"/>
</dbReference>
<protein>
    <submittedName>
        <fullName evidence="4">Two component transcriptional regulator, LytTR family</fullName>
    </submittedName>
</protein>
<dbReference type="eggNOG" id="COG3279">
    <property type="taxonomic scope" value="Bacteria"/>
</dbReference>
<evidence type="ECO:0000259" key="2">
    <source>
        <dbReference type="PROSITE" id="PS50110"/>
    </source>
</evidence>
<evidence type="ECO:0000259" key="3">
    <source>
        <dbReference type="PROSITE" id="PS50930"/>
    </source>
</evidence>
<dbReference type="Gene3D" id="2.40.50.1020">
    <property type="entry name" value="LytTr DNA-binding domain"/>
    <property type="match status" value="1"/>
</dbReference>
<dbReference type="GO" id="GO:0000156">
    <property type="term" value="F:phosphorelay response regulator activity"/>
    <property type="evidence" value="ECO:0007669"/>
    <property type="project" value="InterPro"/>
</dbReference>
<feature type="domain" description="HTH LytTR-type" evidence="3">
    <location>
        <begin position="130"/>
        <end position="225"/>
    </location>
</feature>
<dbReference type="STRING" id="755732.Fluta_0833"/>
<dbReference type="GO" id="GO:0003677">
    <property type="term" value="F:DNA binding"/>
    <property type="evidence" value="ECO:0007669"/>
    <property type="project" value="InterPro"/>
</dbReference>
<dbReference type="InterPro" id="IPR046947">
    <property type="entry name" value="LytR-like"/>
</dbReference>